<feature type="transmembrane region" description="Helical" evidence="1">
    <location>
        <begin position="28"/>
        <end position="49"/>
    </location>
</feature>
<dbReference type="PATRIC" id="fig|1349767.4.peg.3470"/>
<evidence type="ECO:0000313" key="3">
    <source>
        <dbReference type="Proteomes" id="UP000027604"/>
    </source>
</evidence>
<sequence>MISGSRIMSEENAVSIKLHATVLCGKSWTAYVGTFCMALIFLFMVRLSFRWGEKVAAVSLIVAALIIGYRILSARSYQLYYDEVGVWLASGFLPWSKGISGVKWRDMDEATYQPSFWSWLSRSYTIRIGHRYTKTSEITLTGMANGKAAVATLNAHLQEMIRDHRVN</sequence>
<dbReference type="AlphaFoldDB" id="W0V093"/>
<feature type="transmembrane region" description="Helical" evidence="1">
    <location>
        <begin position="55"/>
        <end position="72"/>
    </location>
</feature>
<dbReference type="KEGG" id="jag:GJA_85"/>
<evidence type="ECO:0008006" key="4">
    <source>
        <dbReference type="Google" id="ProtNLM"/>
    </source>
</evidence>
<dbReference type="EMBL" id="HG322949">
    <property type="protein sequence ID" value="CDG80753.1"/>
    <property type="molecule type" value="Genomic_DNA"/>
</dbReference>
<keyword evidence="1" id="KW-1133">Transmembrane helix</keyword>
<dbReference type="Proteomes" id="UP000027604">
    <property type="component" value="Chromosome I"/>
</dbReference>
<evidence type="ECO:0000313" key="2">
    <source>
        <dbReference type="EMBL" id="CDG80753.1"/>
    </source>
</evidence>
<dbReference type="STRING" id="1349767.GJA_85"/>
<dbReference type="eggNOG" id="ENOG503166F">
    <property type="taxonomic scope" value="Bacteria"/>
</dbReference>
<organism evidence="2 3">
    <name type="scientific">Janthinobacterium agaricidamnosum NBRC 102515 = DSM 9628</name>
    <dbReference type="NCBI Taxonomy" id="1349767"/>
    <lineage>
        <taxon>Bacteria</taxon>
        <taxon>Pseudomonadati</taxon>
        <taxon>Pseudomonadota</taxon>
        <taxon>Betaproteobacteria</taxon>
        <taxon>Burkholderiales</taxon>
        <taxon>Oxalobacteraceae</taxon>
        <taxon>Janthinobacterium</taxon>
    </lineage>
</organism>
<proteinExistence type="predicted"/>
<dbReference type="HOGENOM" id="CLU_1683287_0_0_4"/>
<keyword evidence="3" id="KW-1185">Reference proteome</keyword>
<name>W0V093_9BURK</name>
<protein>
    <recommendedName>
        <fullName evidence="4">Transmembrane protein</fullName>
    </recommendedName>
</protein>
<accession>W0V093</accession>
<evidence type="ECO:0000256" key="1">
    <source>
        <dbReference type="SAM" id="Phobius"/>
    </source>
</evidence>
<keyword evidence="1" id="KW-0472">Membrane</keyword>
<keyword evidence="1" id="KW-0812">Transmembrane</keyword>
<gene>
    <name evidence="2" type="ORF">GJA_85</name>
</gene>
<reference evidence="2 3" key="1">
    <citation type="journal article" date="2015" name="Genome Announc.">
        <title>Genome Sequence of Mushroom Soft-Rot Pathogen Janthinobacterium agaricidamnosum.</title>
        <authorList>
            <person name="Graupner K."/>
            <person name="Lackner G."/>
            <person name="Hertweck C."/>
        </authorList>
    </citation>
    <scope>NUCLEOTIDE SEQUENCE [LARGE SCALE GENOMIC DNA]</scope>
    <source>
        <strain evidence="3">NBRC 102515 / DSM 9628</strain>
    </source>
</reference>